<sequence>MFALGATGLFGGVLTLYLTPTRFVAADVTERVYTAVAANYAALAENLGLAETAVYLPGETRAAHLYLPQSTEHEFPDLEDGPFVTASDSRGLLLEATGALLFDEFEQASSGPVATRPGELATQLSEAVVEQFELADATDVDLDPTGGRLTFRVTGSTLGDLDRLDHPLSSFLAAGTAAALERPVALDVDATDDRVDWLVTLRWDVETEQDETDS</sequence>
<dbReference type="EMBL" id="JBHSZI010000001">
    <property type="protein sequence ID" value="MFC7058819.1"/>
    <property type="molecule type" value="Genomic_DNA"/>
</dbReference>
<dbReference type="AlphaFoldDB" id="A0ABD5W331"/>
<comment type="caution">
    <text evidence="2">The sequence shown here is derived from an EMBL/GenBank/DDBJ whole genome shotgun (WGS) entry which is preliminary data.</text>
</comment>
<name>A0ABD5W331_9EURY</name>
<dbReference type="Pfam" id="PF25939">
    <property type="entry name" value="DUF7982"/>
    <property type="match status" value="1"/>
</dbReference>
<dbReference type="Proteomes" id="UP001596445">
    <property type="component" value="Unassembled WGS sequence"/>
</dbReference>
<proteinExistence type="predicted"/>
<gene>
    <name evidence="2" type="ORF">ACFQQG_12425</name>
</gene>
<evidence type="ECO:0000313" key="3">
    <source>
        <dbReference type="Proteomes" id="UP001596445"/>
    </source>
</evidence>
<protein>
    <recommendedName>
        <fullName evidence="1">DUF7982 domain-containing protein</fullName>
    </recommendedName>
</protein>
<dbReference type="RefSeq" id="WP_382185764.1">
    <property type="nucleotide sequence ID" value="NZ_JBHSZI010000001.1"/>
</dbReference>
<keyword evidence="3" id="KW-1185">Reference proteome</keyword>
<feature type="domain" description="DUF7982" evidence="1">
    <location>
        <begin position="1"/>
        <end position="203"/>
    </location>
</feature>
<dbReference type="InterPro" id="IPR058288">
    <property type="entry name" value="DUF7982"/>
</dbReference>
<evidence type="ECO:0000259" key="1">
    <source>
        <dbReference type="Pfam" id="PF25939"/>
    </source>
</evidence>
<evidence type="ECO:0000313" key="2">
    <source>
        <dbReference type="EMBL" id="MFC7058819.1"/>
    </source>
</evidence>
<accession>A0ABD5W331</accession>
<organism evidence="2 3">
    <name type="scientific">Halovenus salina</name>
    <dbReference type="NCBI Taxonomy" id="1510225"/>
    <lineage>
        <taxon>Archaea</taxon>
        <taxon>Methanobacteriati</taxon>
        <taxon>Methanobacteriota</taxon>
        <taxon>Stenosarchaea group</taxon>
        <taxon>Halobacteria</taxon>
        <taxon>Halobacteriales</taxon>
        <taxon>Haloarculaceae</taxon>
        <taxon>Halovenus</taxon>
    </lineage>
</organism>
<reference evidence="2 3" key="1">
    <citation type="journal article" date="2019" name="Int. J. Syst. Evol. Microbiol.">
        <title>The Global Catalogue of Microorganisms (GCM) 10K type strain sequencing project: providing services to taxonomists for standard genome sequencing and annotation.</title>
        <authorList>
            <consortium name="The Broad Institute Genomics Platform"/>
            <consortium name="The Broad Institute Genome Sequencing Center for Infectious Disease"/>
            <person name="Wu L."/>
            <person name="Ma J."/>
        </authorList>
    </citation>
    <scope>NUCLEOTIDE SEQUENCE [LARGE SCALE GENOMIC DNA]</scope>
    <source>
        <strain evidence="2 3">JCM 30072</strain>
    </source>
</reference>